<dbReference type="GO" id="GO:0005886">
    <property type="term" value="C:plasma membrane"/>
    <property type="evidence" value="ECO:0007669"/>
    <property type="project" value="UniProtKB-SubCell"/>
</dbReference>
<evidence type="ECO:0000256" key="4">
    <source>
        <dbReference type="ARBA" id="ARBA00022989"/>
    </source>
</evidence>
<dbReference type="Pfam" id="PF02653">
    <property type="entry name" value="BPD_transp_2"/>
    <property type="match status" value="1"/>
</dbReference>
<feature type="transmembrane region" description="Helical" evidence="6">
    <location>
        <begin position="141"/>
        <end position="160"/>
    </location>
</feature>
<evidence type="ECO:0000256" key="6">
    <source>
        <dbReference type="SAM" id="Phobius"/>
    </source>
</evidence>
<evidence type="ECO:0000256" key="2">
    <source>
        <dbReference type="ARBA" id="ARBA00022475"/>
    </source>
</evidence>
<reference evidence="7" key="2">
    <citation type="submission" date="2021-01" db="EMBL/GenBank/DDBJ databases">
        <authorList>
            <person name="Mieszkin S."/>
            <person name="Pouder E."/>
            <person name="Alain K."/>
        </authorList>
    </citation>
    <scope>NUCLEOTIDE SEQUENCE</scope>
    <source>
        <strain evidence="7">HW T2.11</strain>
    </source>
</reference>
<feature type="transmembrane region" description="Helical" evidence="6">
    <location>
        <begin position="31"/>
        <end position="48"/>
    </location>
</feature>
<dbReference type="Proteomes" id="UP000708298">
    <property type="component" value="Unassembled WGS sequence"/>
</dbReference>
<dbReference type="AlphaFoldDB" id="A0A963YWM6"/>
<keyword evidence="3 6" id="KW-0812">Transmembrane</keyword>
<dbReference type="CDD" id="cd06579">
    <property type="entry name" value="TM_PBP1_transp_AraH_like"/>
    <property type="match status" value="1"/>
</dbReference>
<feature type="transmembrane region" description="Helical" evidence="6">
    <location>
        <begin position="271"/>
        <end position="292"/>
    </location>
</feature>
<dbReference type="InterPro" id="IPR001851">
    <property type="entry name" value="ABC_transp_permease"/>
</dbReference>
<name>A0A963YWM6_9PROT</name>
<evidence type="ECO:0000313" key="7">
    <source>
        <dbReference type="EMBL" id="MCB8878503.1"/>
    </source>
</evidence>
<evidence type="ECO:0000256" key="3">
    <source>
        <dbReference type="ARBA" id="ARBA00022692"/>
    </source>
</evidence>
<accession>A0A963YWM6</accession>
<proteinExistence type="predicted"/>
<evidence type="ECO:0000256" key="1">
    <source>
        <dbReference type="ARBA" id="ARBA00004651"/>
    </source>
</evidence>
<keyword evidence="8" id="KW-1185">Reference proteome</keyword>
<dbReference type="GO" id="GO:0022857">
    <property type="term" value="F:transmembrane transporter activity"/>
    <property type="evidence" value="ECO:0007669"/>
    <property type="project" value="InterPro"/>
</dbReference>
<gene>
    <name evidence="7" type="ORF">ASILVAE211_25225</name>
</gene>
<reference evidence="7" key="1">
    <citation type="journal article" date="2021" name="Microorganisms">
        <title>Acidisoma silvae sp. nov. and Acidisomacellulosilytica sp. nov., Two Acidophilic Bacteria Isolated from Decaying Wood, Hydrolyzing Cellulose and Producing Poly-3-hydroxybutyrate.</title>
        <authorList>
            <person name="Mieszkin S."/>
            <person name="Pouder E."/>
            <person name="Uroz S."/>
            <person name="Simon-Colin C."/>
            <person name="Alain K."/>
        </authorList>
    </citation>
    <scope>NUCLEOTIDE SEQUENCE</scope>
    <source>
        <strain evidence="7">HW T2.11</strain>
    </source>
</reference>
<keyword evidence="5 6" id="KW-0472">Membrane</keyword>
<comment type="subcellular location">
    <subcellularLocation>
        <location evidence="1">Cell membrane</location>
        <topology evidence="1">Multi-pass membrane protein</topology>
    </subcellularLocation>
</comment>
<dbReference type="RefSeq" id="WP_227324147.1">
    <property type="nucleotide sequence ID" value="NZ_JAESVB010000042.1"/>
</dbReference>
<keyword evidence="4 6" id="KW-1133">Transmembrane helix</keyword>
<evidence type="ECO:0000256" key="5">
    <source>
        <dbReference type="ARBA" id="ARBA00023136"/>
    </source>
</evidence>
<feature type="transmembrane region" description="Helical" evidence="6">
    <location>
        <begin position="69"/>
        <end position="93"/>
    </location>
</feature>
<feature type="transmembrane region" description="Helical" evidence="6">
    <location>
        <begin position="180"/>
        <end position="201"/>
    </location>
</feature>
<dbReference type="PANTHER" id="PTHR32196">
    <property type="entry name" value="ABC TRANSPORTER PERMEASE PROTEIN YPHD-RELATED-RELATED"/>
    <property type="match status" value="1"/>
</dbReference>
<feature type="transmembrane region" description="Helical" evidence="6">
    <location>
        <begin position="113"/>
        <end position="134"/>
    </location>
</feature>
<protein>
    <submittedName>
        <fullName evidence="7">ABC transporter permease</fullName>
    </submittedName>
</protein>
<comment type="caution">
    <text evidence="7">The sequence shown here is derived from an EMBL/GenBank/DDBJ whole genome shotgun (WGS) entry which is preliminary data.</text>
</comment>
<feature type="transmembrane region" description="Helical" evidence="6">
    <location>
        <begin position="233"/>
        <end position="251"/>
    </location>
</feature>
<organism evidence="7 8">
    <name type="scientific">Acidisoma silvae</name>
    <dbReference type="NCBI Taxonomy" id="2802396"/>
    <lineage>
        <taxon>Bacteria</taxon>
        <taxon>Pseudomonadati</taxon>
        <taxon>Pseudomonadota</taxon>
        <taxon>Alphaproteobacteria</taxon>
        <taxon>Acetobacterales</taxon>
        <taxon>Acidocellaceae</taxon>
        <taxon>Acidisoma</taxon>
    </lineage>
</organism>
<sequence length="340" mass="34597">MTTIATDAPRATDETAAGGPWHSWISRESRATWLPIIALFILVGCFVAKSSAFLSPMNMVVMGAQGGPLLLISLGATFVILMGSIDLSVGGVAALSAALSGVALHDAGVSHGLALAVAVVFGIVAGGFNAFLVTVLRLPSFIATLASGSIFNGIMLHVLGGMALSVADDDSFADIAGSQFIPLVPNVLFYAVIAWAVLTAAQYNTRFGRYTTAIGAGERVALLTGLPVNRYKAAVFILSSTLASVGGFFLLSRLGSATPSIGDGYLLDSVAAIVVGGTALTGGVGGIGRTILGVALITILSNGLNVCGVSSFTQEIVKGAVIILAVLTTIDRRTLLTVVK</sequence>
<dbReference type="EMBL" id="JAESVB010000042">
    <property type="protein sequence ID" value="MCB8878503.1"/>
    <property type="molecule type" value="Genomic_DNA"/>
</dbReference>
<evidence type="ECO:0000313" key="8">
    <source>
        <dbReference type="Proteomes" id="UP000708298"/>
    </source>
</evidence>
<keyword evidence="2" id="KW-1003">Cell membrane</keyword>